<dbReference type="Gene3D" id="1.20.1290.10">
    <property type="entry name" value="AhpD-like"/>
    <property type="match status" value="1"/>
</dbReference>
<feature type="compositionally biased region" description="Gly residues" evidence="1">
    <location>
        <begin position="152"/>
        <end position="161"/>
    </location>
</feature>
<evidence type="ECO:0000259" key="2">
    <source>
        <dbReference type="Pfam" id="PF02627"/>
    </source>
</evidence>
<evidence type="ECO:0000313" key="3">
    <source>
        <dbReference type="EMBL" id="XDQ80139.1"/>
    </source>
</evidence>
<protein>
    <submittedName>
        <fullName evidence="3">Carboxymuconolactone decarboxylase family protein</fullName>
    </submittedName>
</protein>
<accession>A0AB39TLU7</accession>
<dbReference type="RefSeq" id="WP_369183684.1">
    <property type="nucleotide sequence ID" value="NZ_CP163445.1"/>
</dbReference>
<sequence>MTDRGFAERSEALRDRYRTTVGSVPAAVEDRLRVAQAYGRLPTEEAFTALRHIVLADNPLGGRVQQLVHFGQLLALGRTEPARIHARGALHAGAGIADLIGVAETALITSGTPAYALGIEIVVELLRDGDDDGDDCDGGDDDDGDDCDGGDDGNGNGGKAG</sequence>
<dbReference type="Pfam" id="PF02627">
    <property type="entry name" value="CMD"/>
    <property type="match status" value="1"/>
</dbReference>
<name>A0AB39TLU7_9ACTN</name>
<proteinExistence type="predicted"/>
<dbReference type="InterPro" id="IPR029032">
    <property type="entry name" value="AhpD-like"/>
</dbReference>
<dbReference type="AlphaFoldDB" id="A0AB39TLU7"/>
<dbReference type="InterPro" id="IPR003779">
    <property type="entry name" value="CMD-like"/>
</dbReference>
<dbReference type="SUPFAM" id="SSF69118">
    <property type="entry name" value="AhpD-like"/>
    <property type="match status" value="1"/>
</dbReference>
<feature type="compositionally biased region" description="Acidic residues" evidence="1">
    <location>
        <begin position="130"/>
        <end position="151"/>
    </location>
</feature>
<feature type="domain" description="Carboxymuconolactone decarboxylase-like" evidence="2">
    <location>
        <begin position="44"/>
        <end position="116"/>
    </location>
</feature>
<gene>
    <name evidence="3" type="ORF">AB2U05_17585</name>
</gene>
<evidence type="ECO:0000256" key="1">
    <source>
        <dbReference type="SAM" id="MobiDB-lite"/>
    </source>
</evidence>
<feature type="region of interest" description="Disordered" evidence="1">
    <location>
        <begin position="130"/>
        <end position="161"/>
    </location>
</feature>
<organism evidence="3">
    <name type="scientific">Streptomyces sp. Y1</name>
    <dbReference type="NCBI Taxonomy" id="3238634"/>
    <lineage>
        <taxon>Bacteria</taxon>
        <taxon>Bacillati</taxon>
        <taxon>Actinomycetota</taxon>
        <taxon>Actinomycetes</taxon>
        <taxon>Kitasatosporales</taxon>
        <taxon>Streptomycetaceae</taxon>
        <taxon>Streptomyces</taxon>
    </lineage>
</organism>
<dbReference type="EMBL" id="CP163445">
    <property type="protein sequence ID" value="XDQ80139.1"/>
    <property type="molecule type" value="Genomic_DNA"/>
</dbReference>
<reference evidence="3" key="1">
    <citation type="submission" date="2024-07" db="EMBL/GenBank/DDBJ databases">
        <authorList>
            <person name="Yu S.T."/>
        </authorList>
    </citation>
    <scope>NUCLEOTIDE SEQUENCE</scope>
    <source>
        <strain evidence="3">Y1</strain>
    </source>
</reference>
<dbReference type="GO" id="GO:0051920">
    <property type="term" value="F:peroxiredoxin activity"/>
    <property type="evidence" value="ECO:0007669"/>
    <property type="project" value="InterPro"/>
</dbReference>